<organism evidence="1 2">
    <name type="scientific">Camellia lanceoleosa</name>
    <dbReference type="NCBI Taxonomy" id="1840588"/>
    <lineage>
        <taxon>Eukaryota</taxon>
        <taxon>Viridiplantae</taxon>
        <taxon>Streptophyta</taxon>
        <taxon>Embryophyta</taxon>
        <taxon>Tracheophyta</taxon>
        <taxon>Spermatophyta</taxon>
        <taxon>Magnoliopsida</taxon>
        <taxon>eudicotyledons</taxon>
        <taxon>Gunneridae</taxon>
        <taxon>Pentapetalae</taxon>
        <taxon>asterids</taxon>
        <taxon>Ericales</taxon>
        <taxon>Theaceae</taxon>
        <taxon>Camellia</taxon>
    </lineage>
</organism>
<name>A0ACC0H6X3_9ERIC</name>
<gene>
    <name evidence="1" type="ORF">LOK49_LG07G03011</name>
</gene>
<evidence type="ECO:0000313" key="2">
    <source>
        <dbReference type="Proteomes" id="UP001060215"/>
    </source>
</evidence>
<reference evidence="1 2" key="1">
    <citation type="journal article" date="2022" name="Plant J.">
        <title>Chromosome-level genome of Camellia lanceoleosa provides a valuable resource for understanding genome evolution and self-incompatibility.</title>
        <authorList>
            <person name="Gong W."/>
            <person name="Xiao S."/>
            <person name="Wang L."/>
            <person name="Liao Z."/>
            <person name="Chang Y."/>
            <person name="Mo W."/>
            <person name="Hu G."/>
            <person name="Li W."/>
            <person name="Zhao G."/>
            <person name="Zhu H."/>
            <person name="Hu X."/>
            <person name="Ji K."/>
            <person name="Xiang X."/>
            <person name="Song Q."/>
            <person name="Yuan D."/>
            <person name="Jin S."/>
            <person name="Zhang L."/>
        </authorList>
    </citation>
    <scope>NUCLEOTIDE SEQUENCE [LARGE SCALE GENOMIC DNA]</scope>
    <source>
        <strain evidence="1">SQ_2022a</strain>
    </source>
</reference>
<proteinExistence type="predicted"/>
<protein>
    <submittedName>
        <fullName evidence="1">Protein ROOT INITIATION DEFECTIVE 3</fullName>
    </submittedName>
</protein>
<dbReference type="EMBL" id="CM045764">
    <property type="protein sequence ID" value="KAI8008618.1"/>
    <property type="molecule type" value="Genomic_DNA"/>
</dbReference>
<sequence>MASSPLQEIILASSPDGIITAFDASSGKTLARFTGSRSPRKGLVVIGNNLIAASHVSSDTTAASIHLYNWWSSTASHHIPITEPVGPLAATFDGSYLFAGGLSGHVHALSVPSSDTIRTFFAHRKPVSCLAINDDGSLLFSGSDDGTIAVFPIYKLLEKTSSKSTQLVLHRFNGHESTVTSVTTGIGASNCTIISCSLDCTCKFWSLMHGTHLCTVAFPCTIWGVEMDPTESEFYVAGSDGSVYNRAIKGVGRHVVKQGHKLVTWTRKHKGAVIALAMMNGGQNLVTASDDGSIWIWDVFRKEVVTVLSEEMGSISELLVVKGFGDCRSHRLGASEGNAEFSRWRSGFTSRELSRPMREVTGMEQTLGVLAQDRSKAIDTLGSAIQAYEKLLGLVLKEAKVGSNCDTSKEEEDDK</sequence>
<comment type="caution">
    <text evidence="1">The sequence shown here is derived from an EMBL/GenBank/DDBJ whole genome shotgun (WGS) entry which is preliminary data.</text>
</comment>
<keyword evidence="2" id="KW-1185">Reference proteome</keyword>
<evidence type="ECO:0000313" key="1">
    <source>
        <dbReference type="EMBL" id="KAI8008618.1"/>
    </source>
</evidence>
<dbReference type="Proteomes" id="UP001060215">
    <property type="component" value="Chromosome 7"/>
</dbReference>
<accession>A0ACC0H6X3</accession>